<gene>
    <name evidence="1" type="ORF">SAMN05443547_2131</name>
</gene>
<protein>
    <submittedName>
        <fullName evidence="1">Uncharacterized protein</fullName>
    </submittedName>
</protein>
<evidence type="ECO:0000313" key="1">
    <source>
        <dbReference type="EMBL" id="SHO73758.1"/>
    </source>
</evidence>
<evidence type="ECO:0000313" key="2">
    <source>
        <dbReference type="Proteomes" id="UP000184611"/>
    </source>
</evidence>
<reference evidence="2" key="1">
    <citation type="submission" date="2016-12" db="EMBL/GenBank/DDBJ databases">
        <authorList>
            <person name="Varghese N."/>
            <person name="Submissions S."/>
        </authorList>
    </citation>
    <scope>NUCLEOTIDE SEQUENCE [LARGE SCALE GENOMIC DNA]</scope>
    <source>
        <strain evidence="2">DSM 18830</strain>
    </source>
</reference>
<dbReference type="EMBL" id="FRYK01000004">
    <property type="protein sequence ID" value="SHO73758.1"/>
    <property type="molecule type" value="Genomic_DNA"/>
</dbReference>
<name>A0A1M7ZY25_9FLAO</name>
<dbReference type="STRING" id="416016.SAMN05443547_2131"/>
<dbReference type="AlphaFoldDB" id="A0A1M7ZY25"/>
<keyword evidence="2" id="KW-1185">Reference proteome</keyword>
<organism evidence="1 2">
    <name type="scientific">Flavobacterium cucumis</name>
    <dbReference type="NCBI Taxonomy" id="416016"/>
    <lineage>
        <taxon>Bacteria</taxon>
        <taxon>Pseudomonadati</taxon>
        <taxon>Bacteroidota</taxon>
        <taxon>Flavobacteriia</taxon>
        <taxon>Flavobacteriales</taxon>
        <taxon>Flavobacteriaceae</taxon>
        <taxon>Flavobacterium</taxon>
    </lineage>
</organism>
<accession>A0A1M7ZY25</accession>
<proteinExistence type="predicted"/>
<dbReference type="Proteomes" id="UP000184611">
    <property type="component" value="Unassembled WGS sequence"/>
</dbReference>
<sequence length="49" mass="5782">MNWGLFKIVLNGYLTKSNIFFLIQILCSFIEEIEVFLKTDSIRNSKKLI</sequence>